<dbReference type="OrthoDB" id="1490876at2"/>
<dbReference type="RefSeq" id="WP_106524099.1">
    <property type="nucleotide sequence ID" value="NZ_PYGD01000007.1"/>
</dbReference>
<keyword evidence="2" id="KW-1185">Reference proteome</keyword>
<evidence type="ECO:0000313" key="1">
    <source>
        <dbReference type="EMBL" id="PSK90834.1"/>
    </source>
</evidence>
<gene>
    <name evidence="1" type="ORF">B0I18_107246</name>
</gene>
<organism evidence="1 2">
    <name type="scientific">Taibaiella chishuiensis</name>
    <dbReference type="NCBI Taxonomy" id="1434707"/>
    <lineage>
        <taxon>Bacteria</taxon>
        <taxon>Pseudomonadati</taxon>
        <taxon>Bacteroidota</taxon>
        <taxon>Chitinophagia</taxon>
        <taxon>Chitinophagales</taxon>
        <taxon>Chitinophagaceae</taxon>
        <taxon>Taibaiella</taxon>
    </lineage>
</organism>
<dbReference type="Proteomes" id="UP000240572">
    <property type="component" value="Unassembled WGS sequence"/>
</dbReference>
<reference evidence="1 2" key="1">
    <citation type="submission" date="2018-03" db="EMBL/GenBank/DDBJ databases">
        <title>Genomic Encyclopedia of Type Strains, Phase III (KMG-III): the genomes of soil and plant-associated and newly described type strains.</title>
        <authorList>
            <person name="Whitman W."/>
        </authorList>
    </citation>
    <scope>NUCLEOTIDE SEQUENCE [LARGE SCALE GENOMIC DNA]</scope>
    <source>
        <strain evidence="1 2">CGMCC 1.12700</strain>
    </source>
</reference>
<dbReference type="EMBL" id="PYGD01000007">
    <property type="protein sequence ID" value="PSK90834.1"/>
    <property type="molecule type" value="Genomic_DNA"/>
</dbReference>
<comment type="caution">
    <text evidence="1">The sequence shown here is derived from an EMBL/GenBank/DDBJ whole genome shotgun (WGS) entry which is preliminary data.</text>
</comment>
<accession>A0A2P8D0U0</accession>
<sequence length="262" mass="31097">MNDIERIRQLDDEIFEEFQKYFEKIESSNFTKLYPKTAIILQLLDIGATFIKNSILDNCETDNYYAVKILYRCLIEHYLKFQFIFTKWGMSKTDDFSAEYLDYSDAREVLDSIKARVSEHQLYDPDYKIANWDSFLTTHPMFKSKTRKQVDIESQKYTFKNVIRFLNEKYTEGKHDLSSHLGKFIIEYSELSSFVHGGTKSYQELMSMQSLSQLEKEYSRISGLALHQSSSIKLFSLLMYIQTDKDLFSKHYFKIDTLIKKL</sequence>
<proteinExistence type="predicted"/>
<name>A0A2P8D0U0_9BACT</name>
<dbReference type="AlphaFoldDB" id="A0A2P8D0U0"/>
<protein>
    <submittedName>
        <fullName evidence="1">Uncharacterized protein</fullName>
    </submittedName>
</protein>
<evidence type="ECO:0000313" key="2">
    <source>
        <dbReference type="Proteomes" id="UP000240572"/>
    </source>
</evidence>